<evidence type="ECO:0000313" key="1">
    <source>
        <dbReference type="EMBL" id="KIY71743.1"/>
    </source>
</evidence>
<protein>
    <submittedName>
        <fullName evidence="1">Uncharacterized protein</fullName>
    </submittedName>
</protein>
<reference evidence="1 2" key="1">
    <citation type="journal article" date="2015" name="Fungal Genet. Biol.">
        <title>Evolution of novel wood decay mechanisms in Agaricales revealed by the genome sequences of Fistulina hepatica and Cylindrobasidium torrendii.</title>
        <authorList>
            <person name="Floudas D."/>
            <person name="Held B.W."/>
            <person name="Riley R."/>
            <person name="Nagy L.G."/>
            <person name="Koehler G."/>
            <person name="Ransdell A.S."/>
            <person name="Younus H."/>
            <person name="Chow J."/>
            <person name="Chiniquy J."/>
            <person name="Lipzen A."/>
            <person name="Tritt A."/>
            <person name="Sun H."/>
            <person name="Haridas S."/>
            <person name="LaButti K."/>
            <person name="Ohm R.A."/>
            <person name="Kues U."/>
            <person name="Blanchette R.A."/>
            <person name="Grigoriev I.V."/>
            <person name="Minto R.E."/>
            <person name="Hibbett D.S."/>
        </authorList>
    </citation>
    <scope>NUCLEOTIDE SEQUENCE [LARGE SCALE GENOMIC DNA]</scope>
    <source>
        <strain evidence="1 2">FP15055 ss-10</strain>
    </source>
</reference>
<sequence>MYRETRARDQACLIVHTQKLHWILVLHNQVLQNRTVNGQAGTGGERRGMAEWRNGGFHSERLKTRTLFTISVNAMEVLCVLCLGSRGKRHVDLQNTVVGSETSVDGEANSLTQLHTGSRERGCIDIYLPSSCWFEARKTPKDIKSYVLTVVAFPDYISASGLVNPFWNAASIATTRANPRTGCPEVRDCTSADHGVDGWLPAAADEILVVLFTGAWV</sequence>
<accession>A0A0D7BMH1</accession>
<name>A0A0D7BMH1_9AGAR</name>
<dbReference type="Proteomes" id="UP000054007">
    <property type="component" value="Unassembled WGS sequence"/>
</dbReference>
<evidence type="ECO:0000313" key="2">
    <source>
        <dbReference type="Proteomes" id="UP000054007"/>
    </source>
</evidence>
<dbReference type="AlphaFoldDB" id="A0A0D7BMH1"/>
<dbReference type="EMBL" id="KN880451">
    <property type="protein sequence ID" value="KIY71743.1"/>
    <property type="molecule type" value="Genomic_DNA"/>
</dbReference>
<proteinExistence type="predicted"/>
<keyword evidence="2" id="KW-1185">Reference proteome</keyword>
<gene>
    <name evidence="1" type="ORF">CYLTODRAFT_469015</name>
</gene>
<organism evidence="1 2">
    <name type="scientific">Cylindrobasidium torrendii FP15055 ss-10</name>
    <dbReference type="NCBI Taxonomy" id="1314674"/>
    <lineage>
        <taxon>Eukaryota</taxon>
        <taxon>Fungi</taxon>
        <taxon>Dikarya</taxon>
        <taxon>Basidiomycota</taxon>
        <taxon>Agaricomycotina</taxon>
        <taxon>Agaricomycetes</taxon>
        <taxon>Agaricomycetidae</taxon>
        <taxon>Agaricales</taxon>
        <taxon>Marasmiineae</taxon>
        <taxon>Physalacriaceae</taxon>
        <taxon>Cylindrobasidium</taxon>
    </lineage>
</organism>